<dbReference type="InterPro" id="IPR000600">
    <property type="entry name" value="ROK"/>
</dbReference>
<dbReference type="SUPFAM" id="SSF46785">
    <property type="entry name" value="Winged helix' DNA-binding domain"/>
    <property type="match status" value="1"/>
</dbReference>
<keyword evidence="3" id="KW-0808">Transferase</keyword>
<keyword evidence="3" id="KW-0418">Kinase</keyword>
<dbReference type="PANTHER" id="PTHR18964:SF149">
    <property type="entry name" value="BIFUNCTIONAL UDP-N-ACETYLGLUCOSAMINE 2-EPIMERASE_N-ACETYLMANNOSAMINE KINASE"/>
    <property type="match status" value="1"/>
</dbReference>
<dbReference type="AlphaFoldDB" id="A0A7Y9YD92"/>
<dbReference type="InterPro" id="IPR036388">
    <property type="entry name" value="WH-like_DNA-bd_sf"/>
</dbReference>
<comment type="caution">
    <text evidence="3">The sequence shown here is derived from an EMBL/GenBank/DDBJ whole genome shotgun (WGS) entry which is preliminary data.</text>
</comment>
<dbReference type="PANTHER" id="PTHR18964">
    <property type="entry name" value="ROK (REPRESSOR, ORF, KINASE) FAMILY"/>
    <property type="match status" value="1"/>
</dbReference>
<gene>
    <name evidence="3" type="ORF">BKA05_000647</name>
</gene>
<accession>A0A7Y9YD92</accession>
<dbReference type="InterPro" id="IPR043129">
    <property type="entry name" value="ATPase_NBD"/>
</dbReference>
<dbReference type="EMBL" id="JACBZI010000001">
    <property type="protein sequence ID" value="NYI09132.1"/>
    <property type="molecule type" value="Genomic_DNA"/>
</dbReference>
<evidence type="ECO:0000259" key="2">
    <source>
        <dbReference type="Pfam" id="PF01047"/>
    </source>
</evidence>
<keyword evidence="4" id="KW-1185">Reference proteome</keyword>
<evidence type="ECO:0000313" key="3">
    <source>
        <dbReference type="EMBL" id="NYI09132.1"/>
    </source>
</evidence>
<dbReference type="InterPro" id="IPR036390">
    <property type="entry name" value="WH_DNA-bd_sf"/>
</dbReference>
<organism evidence="3 4">
    <name type="scientific">Nocardioides marinus</name>
    <dbReference type="NCBI Taxonomy" id="374514"/>
    <lineage>
        <taxon>Bacteria</taxon>
        <taxon>Bacillati</taxon>
        <taxon>Actinomycetota</taxon>
        <taxon>Actinomycetes</taxon>
        <taxon>Propionibacteriales</taxon>
        <taxon>Nocardioidaceae</taxon>
        <taxon>Nocardioides</taxon>
    </lineage>
</organism>
<comment type="similarity">
    <text evidence="1">Belongs to the ROK (NagC/XylR) family.</text>
</comment>
<dbReference type="Proteomes" id="UP000537326">
    <property type="component" value="Unassembled WGS sequence"/>
</dbReference>
<dbReference type="RefSeq" id="WP_179530153.1">
    <property type="nucleotide sequence ID" value="NZ_BAAAPP010000002.1"/>
</dbReference>
<evidence type="ECO:0000256" key="1">
    <source>
        <dbReference type="ARBA" id="ARBA00006479"/>
    </source>
</evidence>
<feature type="domain" description="HTH marR-type" evidence="2">
    <location>
        <begin position="21"/>
        <end position="62"/>
    </location>
</feature>
<protein>
    <submittedName>
        <fullName evidence="3">Putative NBD/HSP70 family sugar kinase</fullName>
    </submittedName>
</protein>
<proteinExistence type="inferred from homology"/>
<dbReference type="Gene3D" id="3.30.420.40">
    <property type="match status" value="2"/>
</dbReference>
<reference evidence="3 4" key="1">
    <citation type="submission" date="2020-07" db="EMBL/GenBank/DDBJ databases">
        <title>Sequencing the genomes of 1000 actinobacteria strains.</title>
        <authorList>
            <person name="Klenk H.-P."/>
        </authorList>
    </citation>
    <scope>NUCLEOTIDE SEQUENCE [LARGE SCALE GENOMIC DNA]</scope>
    <source>
        <strain evidence="3 4">DSM 18248</strain>
    </source>
</reference>
<sequence length="399" mass="40298">MRQAPRPVTGTEWLRRANTAAVLRSLRHDGPASRSELAERTGLAKATVGAIAAELEDRGAVAETTEPPASATVRGRPRRPLSLTGHGLVGLGFEVNVDYVSAVAVDLAGDVVLSRSRGLDGAGASDALSGLVAETARALSGRRLAGVTVGVPGLVQADDRTVAWAPNLRLDDPRLSELVGGVLAREHDGAVPSVRVLNDANCAAYAETRRGAAAGVAHALYLTGTIGIGAGVVIDGRLLRGAAGFAGEVGHLPLGRPEDRCGCGRAGCLEASVGLMALCRAAGLPPGGTPTAVAREVAARAAGDAAVRGAVGDLGRLLGSGLAALATVLDPSVIVLGGYFSELGDLVLEPARAELDARLPSPAQPRPQLRASELGLVAAATGAAERSWDDVMDGSAALP</sequence>
<dbReference type="Gene3D" id="1.10.10.10">
    <property type="entry name" value="Winged helix-like DNA-binding domain superfamily/Winged helix DNA-binding domain"/>
    <property type="match status" value="1"/>
</dbReference>
<dbReference type="SUPFAM" id="SSF53067">
    <property type="entry name" value="Actin-like ATPase domain"/>
    <property type="match status" value="1"/>
</dbReference>
<name>A0A7Y9YD92_9ACTN</name>
<dbReference type="Pfam" id="PF00480">
    <property type="entry name" value="ROK"/>
    <property type="match status" value="1"/>
</dbReference>
<dbReference type="Pfam" id="PF01047">
    <property type="entry name" value="MarR"/>
    <property type="match status" value="1"/>
</dbReference>
<evidence type="ECO:0000313" key="4">
    <source>
        <dbReference type="Proteomes" id="UP000537326"/>
    </source>
</evidence>
<dbReference type="InterPro" id="IPR000835">
    <property type="entry name" value="HTH_MarR-typ"/>
</dbReference>
<dbReference type="GO" id="GO:0016301">
    <property type="term" value="F:kinase activity"/>
    <property type="evidence" value="ECO:0007669"/>
    <property type="project" value="UniProtKB-KW"/>
</dbReference>
<dbReference type="GO" id="GO:0003700">
    <property type="term" value="F:DNA-binding transcription factor activity"/>
    <property type="evidence" value="ECO:0007669"/>
    <property type="project" value="InterPro"/>
</dbReference>